<dbReference type="InterPro" id="IPR013783">
    <property type="entry name" value="Ig-like_fold"/>
</dbReference>
<dbReference type="Pfam" id="PF02638">
    <property type="entry name" value="GHL10"/>
    <property type="match status" value="1"/>
</dbReference>
<dbReference type="SUPFAM" id="SSF51445">
    <property type="entry name" value="(Trans)glycosidases"/>
    <property type="match status" value="1"/>
</dbReference>
<dbReference type="Gene3D" id="2.60.40.10">
    <property type="entry name" value="Immunoglobulins"/>
    <property type="match status" value="1"/>
</dbReference>
<dbReference type="InterPro" id="IPR052177">
    <property type="entry name" value="Divisome_Glycosyl_Hydrolase"/>
</dbReference>
<evidence type="ECO:0000259" key="2">
    <source>
        <dbReference type="PROSITE" id="PS50853"/>
    </source>
</evidence>
<dbReference type="SMART" id="SM00060">
    <property type="entry name" value="FN3"/>
    <property type="match status" value="1"/>
</dbReference>
<dbReference type="SUPFAM" id="SSF49265">
    <property type="entry name" value="Fibronectin type III"/>
    <property type="match status" value="1"/>
</dbReference>
<dbReference type="EMBL" id="BAABEY010000030">
    <property type="protein sequence ID" value="GAA4443873.1"/>
    <property type="molecule type" value="Genomic_DNA"/>
</dbReference>
<name>A0ABP8M3I0_9BACT</name>
<dbReference type="InterPro" id="IPR003790">
    <property type="entry name" value="GHL10"/>
</dbReference>
<dbReference type="InterPro" id="IPR036116">
    <property type="entry name" value="FN3_sf"/>
</dbReference>
<dbReference type="InterPro" id="IPR017853">
    <property type="entry name" value="GH"/>
</dbReference>
<accession>A0ABP8M3I0</accession>
<dbReference type="InterPro" id="IPR003961">
    <property type="entry name" value="FN3_dom"/>
</dbReference>
<dbReference type="PROSITE" id="PS50853">
    <property type="entry name" value="FN3"/>
    <property type="match status" value="1"/>
</dbReference>
<evidence type="ECO:0000256" key="1">
    <source>
        <dbReference type="ARBA" id="ARBA00022729"/>
    </source>
</evidence>
<comment type="caution">
    <text evidence="3">The sequence shown here is derived from an EMBL/GenBank/DDBJ whole genome shotgun (WGS) entry which is preliminary data.</text>
</comment>
<sequence length="534" mass="61985">MPRYLSKNIKKVALRQTVPVLCTWLLILTLFNGRTRFEDETGPATAPKREFRGVWIATVDNIDWPSQKNLKPEKQREEFKALLDFHRGNGLNAVFVQVRAAGDAFYAKSAEPWSEWLTGRQGKEPVPFYDPLEFMIEESHSRGLEFHAWLNLNRLVHKSSVSVSQYNLCYLKPEWVLEYDGYKLFDFGIPEVRDFIVESVVNVVRNYDVDGIHFDDYFYPYQVAGKTLRDDGTFRTYGKGFSNKADWRRDNVDKLIKAVHDGIQQTNARVKFGVSPFGVWRNKRDTPEGSETFGGMTSYDHLYADARKWLREGWLDYIVPQVYFSFGFGRVPYANLVDWWTENAFGKHLYIGHAAYRVGAEDVDRNWNSKVELPNQLRFLREKGALGSAFFSSRSLKRNTYGITDSLRNEFYRLPALVPTMPWKDNIPPQPPLNLRAEINENDVLELEWDTPEAARDNEKPWYYVLYRFDADERPTNHDPAKIKGIAYKGNKITDPDARPGGRYQYFLTAVDRLHNESRPAGPLKLRLQAADKE</sequence>
<reference evidence="4" key="1">
    <citation type="journal article" date="2019" name="Int. J. Syst. Evol. Microbiol.">
        <title>The Global Catalogue of Microorganisms (GCM) 10K type strain sequencing project: providing services to taxonomists for standard genome sequencing and annotation.</title>
        <authorList>
            <consortium name="The Broad Institute Genomics Platform"/>
            <consortium name="The Broad Institute Genome Sequencing Center for Infectious Disease"/>
            <person name="Wu L."/>
            <person name="Ma J."/>
        </authorList>
    </citation>
    <scope>NUCLEOTIDE SEQUENCE [LARGE SCALE GENOMIC DNA]</scope>
    <source>
        <strain evidence="4">JCM 31920</strain>
    </source>
</reference>
<protein>
    <submittedName>
        <fullName evidence="3">Glycoside hydrolase family 10 protein</fullName>
    </submittedName>
</protein>
<dbReference type="Gene3D" id="3.20.20.80">
    <property type="entry name" value="Glycosidases"/>
    <property type="match status" value="1"/>
</dbReference>
<dbReference type="Proteomes" id="UP001501508">
    <property type="component" value="Unassembled WGS sequence"/>
</dbReference>
<dbReference type="CDD" id="cd00063">
    <property type="entry name" value="FN3"/>
    <property type="match status" value="1"/>
</dbReference>
<dbReference type="GO" id="GO:0016787">
    <property type="term" value="F:hydrolase activity"/>
    <property type="evidence" value="ECO:0007669"/>
    <property type="project" value="UniProtKB-KW"/>
</dbReference>
<evidence type="ECO:0000313" key="4">
    <source>
        <dbReference type="Proteomes" id="UP001501508"/>
    </source>
</evidence>
<gene>
    <name evidence="3" type="ORF">GCM10023091_33180</name>
</gene>
<feature type="domain" description="Fibronectin type-III" evidence="2">
    <location>
        <begin position="431"/>
        <end position="531"/>
    </location>
</feature>
<keyword evidence="1" id="KW-0732">Signal</keyword>
<organism evidence="3 4">
    <name type="scientific">Ravibacter arvi</name>
    <dbReference type="NCBI Taxonomy" id="2051041"/>
    <lineage>
        <taxon>Bacteria</taxon>
        <taxon>Pseudomonadati</taxon>
        <taxon>Bacteroidota</taxon>
        <taxon>Cytophagia</taxon>
        <taxon>Cytophagales</taxon>
        <taxon>Spirosomataceae</taxon>
        <taxon>Ravibacter</taxon>
    </lineage>
</organism>
<keyword evidence="4" id="KW-1185">Reference proteome</keyword>
<dbReference type="PANTHER" id="PTHR43405:SF1">
    <property type="entry name" value="GLYCOSYL HYDROLASE DIGH"/>
    <property type="match status" value="1"/>
</dbReference>
<keyword evidence="3" id="KW-0378">Hydrolase</keyword>
<dbReference type="PANTHER" id="PTHR43405">
    <property type="entry name" value="GLYCOSYL HYDROLASE DIGH"/>
    <property type="match status" value="1"/>
</dbReference>
<proteinExistence type="predicted"/>
<evidence type="ECO:0000313" key="3">
    <source>
        <dbReference type="EMBL" id="GAA4443873.1"/>
    </source>
</evidence>